<evidence type="ECO:0000313" key="2">
    <source>
        <dbReference type="Proteomes" id="UP000051298"/>
    </source>
</evidence>
<dbReference type="Gene3D" id="1.10.3700.10">
    <property type="entry name" value="AGR C 984p-like"/>
    <property type="match status" value="1"/>
</dbReference>
<protein>
    <recommendedName>
        <fullName evidence="3">Flagellar protein</fullName>
    </recommendedName>
</protein>
<dbReference type="InterPro" id="IPR010626">
    <property type="entry name" value="DUF1217"/>
</dbReference>
<dbReference type="Proteomes" id="UP000051298">
    <property type="component" value="Unassembled WGS sequence"/>
</dbReference>
<reference evidence="1 2" key="1">
    <citation type="submission" date="2015-09" db="EMBL/GenBank/DDBJ databases">
        <authorList>
            <consortium name="Swine Surveillance"/>
        </authorList>
    </citation>
    <scope>NUCLEOTIDE SEQUENCE [LARGE SCALE GENOMIC DNA]</scope>
    <source>
        <strain evidence="1 2">CECT 5294</strain>
    </source>
</reference>
<dbReference type="RefSeq" id="WP_058122288.1">
    <property type="nucleotide sequence ID" value="NZ_CP107618.1"/>
</dbReference>
<dbReference type="EMBL" id="CYRX01000007">
    <property type="protein sequence ID" value="CUH58965.1"/>
    <property type="molecule type" value="Genomic_DNA"/>
</dbReference>
<evidence type="ECO:0008006" key="3">
    <source>
        <dbReference type="Google" id="ProtNLM"/>
    </source>
</evidence>
<dbReference type="SUPFAM" id="SSF158837">
    <property type="entry name" value="AGR C 984p-like"/>
    <property type="match status" value="1"/>
</dbReference>
<dbReference type="Pfam" id="PF06748">
    <property type="entry name" value="DUF1217"/>
    <property type="match status" value="1"/>
</dbReference>
<accession>A0A0P1EVH2</accession>
<sequence>MTFQPIIPVGGIAGWQILQRTEESQRETYAASGQTKRDLDYFREKIGDIKTPEQLVGDFRLLRVALGAFGLDDDIGNKYFIKTVLEEGTTDDDALANKLSDKRYLALSKAFGFGDFDTPNTALSTFPNEIAAKFTDRSFETAVGQTNDDMRLALNMRREIGELAEASTSQTTKWFTILGTPPLRAVFEGALNLPTSFGSLPIDRQLEEIQIRAESVLGTSDPADLGSPERSELLIQRFLVSSSIEGSSGINSPAANALVLLGGR</sequence>
<organism evidence="1 2">
    <name type="scientific">Thalassobacter stenotrophicus</name>
    <dbReference type="NCBI Taxonomy" id="266809"/>
    <lineage>
        <taxon>Bacteria</taxon>
        <taxon>Pseudomonadati</taxon>
        <taxon>Pseudomonadota</taxon>
        <taxon>Alphaproteobacteria</taxon>
        <taxon>Rhodobacterales</taxon>
        <taxon>Roseobacteraceae</taxon>
        <taxon>Thalassobacter</taxon>
    </lineage>
</organism>
<dbReference type="eggNOG" id="ENOG502ZBJH">
    <property type="taxonomic scope" value="Bacteria"/>
</dbReference>
<gene>
    <name evidence="1" type="ORF">THS5294_00245</name>
</gene>
<name>A0A0P1EVH2_9RHOB</name>
<dbReference type="STRING" id="266809.PM03_07525"/>
<evidence type="ECO:0000313" key="1">
    <source>
        <dbReference type="EMBL" id="CUH58965.1"/>
    </source>
</evidence>
<dbReference type="AlphaFoldDB" id="A0A0P1EVH2"/>
<dbReference type="InterPro" id="IPR023157">
    <property type="entry name" value="AGR-C-984p-like_sf"/>
</dbReference>
<proteinExistence type="predicted"/>